<reference evidence="2 3" key="1">
    <citation type="submission" date="2021-06" db="EMBL/GenBank/DDBJ databases">
        <title>A haploid diamondback moth (Plutella xylostella L.) genome assembly resolves 31 chromosomes and identifies a diamide resistance mutation.</title>
        <authorList>
            <person name="Ward C.M."/>
            <person name="Perry K.D."/>
            <person name="Baker G."/>
            <person name="Powis K."/>
            <person name="Heckel D.G."/>
            <person name="Baxter S.W."/>
        </authorList>
    </citation>
    <scope>NUCLEOTIDE SEQUENCE [LARGE SCALE GENOMIC DNA]</scope>
    <source>
        <strain evidence="2 3">LV</strain>
        <tissue evidence="2">Single pupa</tissue>
    </source>
</reference>
<organism evidence="2 3">
    <name type="scientific">Plutella xylostella</name>
    <name type="common">Diamondback moth</name>
    <name type="synonym">Plutella maculipennis</name>
    <dbReference type="NCBI Taxonomy" id="51655"/>
    <lineage>
        <taxon>Eukaryota</taxon>
        <taxon>Metazoa</taxon>
        <taxon>Ecdysozoa</taxon>
        <taxon>Arthropoda</taxon>
        <taxon>Hexapoda</taxon>
        <taxon>Insecta</taxon>
        <taxon>Pterygota</taxon>
        <taxon>Neoptera</taxon>
        <taxon>Endopterygota</taxon>
        <taxon>Lepidoptera</taxon>
        <taxon>Glossata</taxon>
        <taxon>Ditrysia</taxon>
        <taxon>Yponomeutoidea</taxon>
        <taxon>Plutellidae</taxon>
        <taxon>Plutella</taxon>
    </lineage>
</organism>
<evidence type="ECO:0000313" key="3">
    <source>
        <dbReference type="Proteomes" id="UP000823941"/>
    </source>
</evidence>
<keyword evidence="3" id="KW-1185">Reference proteome</keyword>
<accession>A0ABQ7Q5Z0</accession>
<sequence length="147" mass="16011">MATSPAKYSGRSRSCWWRARRRYRCGPCSRERRTPGPSTNTSRRTECASLRWRAARRRARRATGGRTASTDTSTPSHPAQALNPSSLSATRARCARCAWSGLPNDYTGCPAGARGRGRGARGACTAATCAAVDDSRTTRTISRIRMT</sequence>
<dbReference type="EMBL" id="JAHIBW010000020">
    <property type="protein sequence ID" value="KAG7300564.1"/>
    <property type="molecule type" value="Genomic_DNA"/>
</dbReference>
<proteinExistence type="predicted"/>
<gene>
    <name evidence="2" type="ORF">JYU34_014856</name>
</gene>
<feature type="compositionally biased region" description="Low complexity" evidence="1">
    <location>
        <begin position="64"/>
        <end position="74"/>
    </location>
</feature>
<comment type="caution">
    <text evidence="2">The sequence shown here is derived from an EMBL/GenBank/DDBJ whole genome shotgun (WGS) entry which is preliminary data.</text>
</comment>
<evidence type="ECO:0000256" key="1">
    <source>
        <dbReference type="SAM" id="MobiDB-lite"/>
    </source>
</evidence>
<protein>
    <submittedName>
        <fullName evidence="2">Uncharacterized protein</fullName>
    </submittedName>
</protein>
<feature type="region of interest" description="Disordered" evidence="1">
    <location>
        <begin position="28"/>
        <end position="87"/>
    </location>
</feature>
<feature type="compositionally biased region" description="Basic residues" evidence="1">
    <location>
        <begin position="53"/>
        <end position="63"/>
    </location>
</feature>
<dbReference type="Proteomes" id="UP000823941">
    <property type="component" value="Chromosome 20"/>
</dbReference>
<name>A0ABQ7Q5Z0_PLUXY</name>
<evidence type="ECO:0000313" key="2">
    <source>
        <dbReference type="EMBL" id="KAG7300564.1"/>
    </source>
</evidence>